<reference evidence="9 10" key="1">
    <citation type="submission" date="2018-10" db="EMBL/GenBank/DDBJ databases">
        <title>Histidinibacterium lentulum gen. nov., sp. nov., a marine bacterium from the culture broth of Picochlorum sp. 122.</title>
        <authorList>
            <person name="Wang G."/>
        </authorList>
    </citation>
    <scope>NUCLEOTIDE SEQUENCE [LARGE SCALE GENOMIC DNA]</scope>
    <source>
        <strain evidence="9 10">B17</strain>
    </source>
</reference>
<dbReference type="InterPro" id="IPR038063">
    <property type="entry name" value="Transpep_catalytic_dom"/>
</dbReference>
<dbReference type="RefSeq" id="WP_123640806.1">
    <property type="nucleotide sequence ID" value="NZ_ML119081.1"/>
</dbReference>
<dbReference type="CDD" id="cd16913">
    <property type="entry name" value="YkuD_like"/>
    <property type="match status" value="1"/>
</dbReference>
<dbReference type="GO" id="GO:0005576">
    <property type="term" value="C:extracellular region"/>
    <property type="evidence" value="ECO:0007669"/>
    <property type="project" value="TreeGrafter"/>
</dbReference>
<dbReference type="PANTHER" id="PTHR30582">
    <property type="entry name" value="L,D-TRANSPEPTIDASE"/>
    <property type="match status" value="1"/>
</dbReference>
<dbReference type="SUPFAM" id="SSF141523">
    <property type="entry name" value="L,D-transpeptidase catalytic domain-like"/>
    <property type="match status" value="1"/>
</dbReference>
<keyword evidence="4 7" id="KW-0133">Cell shape</keyword>
<keyword evidence="10" id="KW-1185">Reference proteome</keyword>
<dbReference type="GO" id="GO:0071555">
    <property type="term" value="P:cell wall organization"/>
    <property type="evidence" value="ECO:0007669"/>
    <property type="project" value="UniProtKB-UniRule"/>
</dbReference>
<evidence type="ECO:0000256" key="3">
    <source>
        <dbReference type="ARBA" id="ARBA00022679"/>
    </source>
</evidence>
<evidence type="ECO:0000259" key="8">
    <source>
        <dbReference type="PROSITE" id="PS52029"/>
    </source>
</evidence>
<sequence length="315" mass="33766">MMLLFAGAALAPAAALTQPAPDEIRNAVHDGGPLPEGQSGLTVVTQVLLDRAGISPGIIDGWRGPMSRSAIRAFEAREGLPEDGRLDAEVWAALGGDDRAPVLQDHRVTAGDTDVRGMPLPEDYAELAELDWLGYVRVSEKIAEDYHMAEDLLIALNPGADFVEGERLTVVAPGTAEEHEVVRVEVRKAEGRLAAFDEAGDMVANYPVTVGSDDLPSPSGTHEVVGIAIEPTYAYRPDENFQQGDNDEELTLPPGPNGPVGIVWIDLSKPTYGIHGTSEPAALFQNQSHGCVRMTNWDARELADMVSPGTEVVFR</sequence>
<evidence type="ECO:0000256" key="1">
    <source>
        <dbReference type="ARBA" id="ARBA00004752"/>
    </source>
</evidence>
<organism evidence="9 10">
    <name type="scientific">Histidinibacterium lentulum</name>
    <dbReference type="NCBI Taxonomy" id="2480588"/>
    <lineage>
        <taxon>Bacteria</taxon>
        <taxon>Pseudomonadati</taxon>
        <taxon>Pseudomonadota</taxon>
        <taxon>Alphaproteobacteria</taxon>
        <taxon>Rhodobacterales</taxon>
        <taxon>Paracoccaceae</taxon>
        <taxon>Histidinibacterium</taxon>
    </lineage>
</organism>
<keyword evidence="5 7" id="KW-0573">Peptidoglycan synthesis</keyword>
<dbReference type="AlphaFoldDB" id="A0A3N2R9N6"/>
<evidence type="ECO:0000256" key="4">
    <source>
        <dbReference type="ARBA" id="ARBA00022960"/>
    </source>
</evidence>
<dbReference type="SUPFAM" id="SSF47090">
    <property type="entry name" value="PGBD-like"/>
    <property type="match status" value="1"/>
</dbReference>
<comment type="pathway">
    <text evidence="1 7">Cell wall biogenesis; peptidoglycan biosynthesis.</text>
</comment>
<proteinExistence type="inferred from homology"/>
<dbReference type="GO" id="GO:0016740">
    <property type="term" value="F:transferase activity"/>
    <property type="evidence" value="ECO:0007669"/>
    <property type="project" value="UniProtKB-KW"/>
</dbReference>
<dbReference type="InterPro" id="IPR002477">
    <property type="entry name" value="Peptidoglycan-bd-like"/>
</dbReference>
<dbReference type="Pfam" id="PF03734">
    <property type="entry name" value="YkuD"/>
    <property type="match status" value="1"/>
</dbReference>
<dbReference type="GO" id="GO:0008360">
    <property type="term" value="P:regulation of cell shape"/>
    <property type="evidence" value="ECO:0007669"/>
    <property type="project" value="UniProtKB-UniRule"/>
</dbReference>
<feature type="active site" description="Proton donor/acceptor" evidence="7">
    <location>
        <position position="275"/>
    </location>
</feature>
<comment type="similarity">
    <text evidence="2">Belongs to the YkuD family.</text>
</comment>
<dbReference type="Proteomes" id="UP000268016">
    <property type="component" value="Unassembled WGS sequence"/>
</dbReference>
<feature type="active site" description="Nucleophile" evidence="7">
    <location>
        <position position="291"/>
    </location>
</feature>
<dbReference type="Gene3D" id="1.10.101.10">
    <property type="entry name" value="PGBD-like superfamily/PGBD"/>
    <property type="match status" value="1"/>
</dbReference>
<keyword evidence="3" id="KW-0808">Transferase</keyword>
<dbReference type="Gene3D" id="2.40.440.10">
    <property type="entry name" value="L,D-transpeptidase catalytic domain-like"/>
    <property type="match status" value="1"/>
</dbReference>
<evidence type="ECO:0000256" key="5">
    <source>
        <dbReference type="ARBA" id="ARBA00022984"/>
    </source>
</evidence>
<dbReference type="InterPro" id="IPR036365">
    <property type="entry name" value="PGBD-like_sf"/>
</dbReference>
<name>A0A3N2R9N6_9RHOB</name>
<dbReference type="PROSITE" id="PS52029">
    <property type="entry name" value="LD_TPASE"/>
    <property type="match status" value="1"/>
</dbReference>
<dbReference type="InterPro" id="IPR005490">
    <property type="entry name" value="LD_TPept_cat_dom"/>
</dbReference>
<feature type="domain" description="L,D-TPase catalytic" evidence="8">
    <location>
        <begin position="182"/>
        <end position="315"/>
    </location>
</feature>
<dbReference type="InterPro" id="IPR036366">
    <property type="entry name" value="PGBDSf"/>
</dbReference>
<accession>A0A3N2R9N6</accession>
<dbReference type="Pfam" id="PF01471">
    <property type="entry name" value="PG_binding_1"/>
    <property type="match status" value="1"/>
</dbReference>
<evidence type="ECO:0000256" key="6">
    <source>
        <dbReference type="ARBA" id="ARBA00023316"/>
    </source>
</evidence>
<protein>
    <submittedName>
        <fullName evidence="9">Murein L,D-transpeptidase</fullName>
    </submittedName>
</protein>
<evidence type="ECO:0000313" key="10">
    <source>
        <dbReference type="Proteomes" id="UP000268016"/>
    </source>
</evidence>
<keyword evidence="6 7" id="KW-0961">Cell wall biogenesis/degradation</keyword>
<dbReference type="InterPro" id="IPR050979">
    <property type="entry name" value="LD-transpeptidase"/>
</dbReference>
<dbReference type="GO" id="GO:0018104">
    <property type="term" value="P:peptidoglycan-protein cross-linking"/>
    <property type="evidence" value="ECO:0007669"/>
    <property type="project" value="TreeGrafter"/>
</dbReference>
<dbReference type="OrthoDB" id="9787225at2"/>
<comment type="caution">
    <text evidence="9">The sequence shown here is derived from an EMBL/GenBank/DDBJ whole genome shotgun (WGS) entry which is preliminary data.</text>
</comment>
<dbReference type="GO" id="GO:0071972">
    <property type="term" value="F:peptidoglycan L,D-transpeptidase activity"/>
    <property type="evidence" value="ECO:0007669"/>
    <property type="project" value="TreeGrafter"/>
</dbReference>
<evidence type="ECO:0000256" key="2">
    <source>
        <dbReference type="ARBA" id="ARBA00005992"/>
    </source>
</evidence>
<dbReference type="EMBL" id="RDRB01000001">
    <property type="protein sequence ID" value="ROU04133.1"/>
    <property type="molecule type" value="Genomic_DNA"/>
</dbReference>
<evidence type="ECO:0000256" key="7">
    <source>
        <dbReference type="PROSITE-ProRule" id="PRU01373"/>
    </source>
</evidence>
<gene>
    <name evidence="9" type="ORF">EAT49_01670</name>
</gene>
<dbReference type="PANTHER" id="PTHR30582:SF30">
    <property type="entry name" value="BLR4375 PROTEIN"/>
    <property type="match status" value="1"/>
</dbReference>
<dbReference type="UniPathway" id="UPA00219"/>
<evidence type="ECO:0000313" key="9">
    <source>
        <dbReference type="EMBL" id="ROU04133.1"/>
    </source>
</evidence>